<name>A0A2U8VTF8_9HYPH</name>
<evidence type="ECO:0000256" key="1">
    <source>
        <dbReference type="SAM" id="MobiDB-lite"/>
    </source>
</evidence>
<evidence type="ECO:0000313" key="5">
    <source>
        <dbReference type="EMBL" id="AWN36688.1"/>
    </source>
</evidence>
<dbReference type="InterPro" id="IPR011970">
    <property type="entry name" value="MltB_2"/>
</dbReference>
<dbReference type="PANTHER" id="PTHR30163">
    <property type="entry name" value="MEMBRANE-BOUND LYTIC MUREIN TRANSGLYCOSYLASE B"/>
    <property type="match status" value="1"/>
</dbReference>
<accession>A0A2U8VTF8</accession>
<keyword evidence="2" id="KW-0732">Signal</keyword>
<dbReference type="Pfam" id="PF13406">
    <property type="entry name" value="SLT_2"/>
    <property type="match status" value="1"/>
</dbReference>
<dbReference type="RefSeq" id="WP_109951777.1">
    <property type="nucleotide sequence ID" value="NZ_CP029551.1"/>
</dbReference>
<feature type="signal peptide" evidence="2">
    <location>
        <begin position="1"/>
        <end position="26"/>
    </location>
</feature>
<dbReference type="SUPFAM" id="SSF53955">
    <property type="entry name" value="Lysozyme-like"/>
    <property type="match status" value="1"/>
</dbReference>
<evidence type="ECO:0000259" key="4">
    <source>
        <dbReference type="Pfam" id="PF13406"/>
    </source>
</evidence>
<protein>
    <submittedName>
        <fullName evidence="5">Lytic murein transglycosylase</fullName>
    </submittedName>
</protein>
<evidence type="ECO:0000259" key="3">
    <source>
        <dbReference type="Pfam" id="PF01471"/>
    </source>
</evidence>
<dbReference type="NCBIfam" id="TIGR02283">
    <property type="entry name" value="MltB_2"/>
    <property type="match status" value="1"/>
</dbReference>
<dbReference type="AlphaFoldDB" id="A0A2U8VTF8"/>
<feature type="chain" id="PRO_5016144389" evidence="2">
    <location>
        <begin position="27"/>
        <end position="398"/>
    </location>
</feature>
<evidence type="ECO:0000313" key="6">
    <source>
        <dbReference type="Proteomes" id="UP000246058"/>
    </source>
</evidence>
<dbReference type="CDD" id="cd13399">
    <property type="entry name" value="Slt35-like"/>
    <property type="match status" value="1"/>
</dbReference>
<dbReference type="InterPro" id="IPR023346">
    <property type="entry name" value="Lysozyme-like_dom_sf"/>
</dbReference>
<reference evidence="5 6" key="1">
    <citation type="submission" date="2018-05" db="EMBL/GenBank/DDBJ databases">
        <title>Complete Genome Sequence of Methylobacterium sp. 17Sr1-43.</title>
        <authorList>
            <person name="Srinivasan S."/>
        </authorList>
    </citation>
    <scope>NUCLEOTIDE SEQUENCE [LARGE SCALE GENOMIC DNA]</scope>
    <source>
        <strain evidence="5 6">17Sr1-43</strain>
    </source>
</reference>
<gene>
    <name evidence="5" type="ORF">DK427_13865</name>
</gene>
<feature type="domain" description="Transglycosylase SLT" evidence="4">
    <location>
        <begin position="27"/>
        <end position="319"/>
    </location>
</feature>
<proteinExistence type="predicted"/>
<dbReference type="OrthoDB" id="9808544at2"/>
<dbReference type="GO" id="GO:0009253">
    <property type="term" value="P:peptidoglycan catabolic process"/>
    <property type="evidence" value="ECO:0007669"/>
    <property type="project" value="TreeGrafter"/>
</dbReference>
<dbReference type="Proteomes" id="UP000246058">
    <property type="component" value="Chromosome"/>
</dbReference>
<dbReference type="InterPro" id="IPR002477">
    <property type="entry name" value="Peptidoglycan-bd-like"/>
</dbReference>
<sequence length="398" mass="42633">MTTTPRATILALMGLAGMLAAVPARASFDACLAGIQAQAAQQGVSAQAFRAATAGISFDDKVIELSQAQPEFKTPIWDYMAALVDEERVEDGRAAMRQHAAALAQAEARYGVDRHTIAAVWGVESNFGKNLGKMPLVQSLATLACSGNRRRDFFRGELLATLKIIAHGDIAPERLTGSWAGAFGQTQFMPTTYQRLAVDLDGDGRRDVVDSVADAVGSTANFLRAAKWNNGTPWGYEVRLPRGFNVAAAGRKNKHAVAHWASLGVTRVDGRPLSGEGPAGIIAPAGIDGPAFLVTRNFDAIYSYNAAESYGLAIAVLSDRLRGRPGVQADWPTDDPPLSRAERRDLQVRLTRRGYDVGEPDGKVGQKTRDAIKAVERELGMPQTGRPGGKVLEALRRG</sequence>
<dbReference type="FunFam" id="1.10.8.350:FF:000001">
    <property type="entry name" value="Lytic murein transglycosylase B"/>
    <property type="match status" value="1"/>
</dbReference>
<feature type="domain" description="Peptidoglycan binding-like" evidence="3">
    <location>
        <begin position="340"/>
        <end position="395"/>
    </location>
</feature>
<dbReference type="InterPro" id="IPR031304">
    <property type="entry name" value="SLT_2"/>
</dbReference>
<dbReference type="Gene3D" id="1.10.8.350">
    <property type="entry name" value="Bacterial muramidase"/>
    <property type="match status" value="1"/>
</dbReference>
<dbReference type="Gene3D" id="1.10.101.10">
    <property type="entry name" value="PGBD-like superfamily/PGBD"/>
    <property type="match status" value="1"/>
</dbReference>
<organism evidence="5 6">
    <name type="scientific">Methylobacterium radiodurans</name>
    <dbReference type="NCBI Taxonomy" id="2202828"/>
    <lineage>
        <taxon>Bacteria</taxon>
        <taxon>Pseudomonadati</taxon>
        <taxon>Pseudomonadota</taxon>
        <taxon>Alphaproteobacteria</taxon>
        <taxon>Hyphomicrobiales</taxon>
        <taxon>Methylobacteriaceae</taxon>
        <taxon>Methylobacterium</taxon>
    </lineage>
</organism>
<dbReference type="InterPro" id="IPR043426">
    <property type="entry name" value="MltB-like"/>
</dbReference>
<dbReference type="Pfam" id="PF01471">
    <property type="entry name" value="PG_binding_1"/>
    <property type="match status" value="1"/>
</dbReference>
<dbReference type="PANTHER" id="PTHR30163:SF10">
    <property type="entry name" value="TRANSGLYCOLASE-RELATED"/>
    <property type="match status" value="1"/>
</dbReference>
<feature type="region of interest" description="Disordered" evidence="1">
    <location>
        <begin position="376"/>
        <end position="398"/>
    </location>
</feature>
<dbReference type="InterPro" id="IPR036365">
    <property type="entry name" value="PGBD-like_sf"/>
</dbReference>
<evidence type="ECO:0000256" key="2">
    <source>
        <dbReference type="SAM" id="SignalP"/>
    </source>
</evidence>
<dbReference type="Gene3D" id="1.10.530.10">
    <property type="match status" value="1"/>
</dbReference>
<keyword evidence="6" id="KW-1185">Reference proteome</keyword>
<dbReference type="KEGG" id="meti:DK427_13865"/>
<dbReference type="InterPro" id="IPR036366">
    <property type="entry name" value="PGBDSf"/>
</dbReference>
<dbReference type="GO" id="GO:0008933">
    <property type="term" value="F:peptidoglycan lytic transglycosylase activity"/>
    <property type="evidence" value="ECO:0007669"/>
    <property type="project" value="TreeGrafter"/>
</dbReference>
<dbReference type="SUPFAM" id="SSF47090">
    <property type="entry name" value="PGBD-like"/>
    <property type="match status" value="1"/>
</dbReference>
<dbReference type="EMBL" id="CP029551">
    <property type="protein sequence ID" value="AWN36688.1"/>
    <property type="molecule type" value="Genomic_DNA"/>
</dbReference>